<evidence type="ECO:0000259" key="2">
    <source>
        <dbReference type="PROSITE" id="PS51910"/>
    </source>
</evidence>
<dbReference type="Gene3D" id="3.20.20.80">
    <property type="entry name" value="Glycosidases"/>
    <property type="match status" value="1"/>
</dbReference>
<protein>
    <submittedName>
        <fullName evidence="3">Glycosyl hydrolases family 18</fullName>
    </submittedName>
</protein>
<dbReference type="InterPro" id="IPR017853">
    <property type="entry name" value="GH"/>
</dbReference>
<dbReference type="RefSeq" id="WP_093574301.1">
    <property type="nucleotide sequence ID" value="NZ_FOWC01000005.1"/>
</dbReference>
<dbReference type="SUPFAM" id="SSF51445">
    <property type="entry name" value="(Trans)glycosidases"/>
    <property type="match status" value="1"/>
</dbReference>
<keyword evidence="3" id="KW-0378">Hydrolase</keyword>
<dbReference type="EMBL" id="FOWC01000005">
    <property type="protein sequence ID" value="SFP40296.1"/>
    <property type="molecule type" value="Genomic_DNA"/>
</dbReference>
<dbReference type="GO" id="GO:0016787">
    <property type="term" value="F:hydrolase activity"/>
    <property type="evidence" value="ECO:0007669"/>
    <property type="project" value="UniProtKB-KW"/>
</dbReference>
<evidence type="ECO:0000313" key="3">
    <source>
        <dbReference type="EMBL" id="SFP40296.1"/>
    </source>
</evidence>
<dbReference type="InterPro" id="IPR001223">
    <property type="entry name" value="Glyco_hydro18_cat"/>
</dbReference>
<keyword evidence="1" id="KW-0732">Signal</keyword>
<dbReference type="AlphaFoldDB" id="A0A1I5Q355"/>
<dbReference type="OrthoDB" id="99456at2"/>
<feature type="domain" description="GH18" evidence="2">
    <location>
        <begin position="42"/>
        <end position="323"/>
    </location>
</feature>
<dbReference type="PANTHER" id="PTHR42976:SF1">
    <property type="entry name" value="GH18 DOMAIN-CONTAINING PROTEIN-RELATED"/>
    <property type="match status" value="1"/>
</dbReference>
<proteinExistence type="predicted"/>
<reference evidence="3 4" key="1">
    <citation type="submission" date="2016-10" db="EMBL/GenBank/DDBJ databases">
        <authorList>
            <person name="de Groot N.N."/>
        </authorList>
    </citation>
    <scope>NUCLEOTIDE SEQUENCE [LARGE SCALE GENOMIC DNA]</scope>
    <source>
        <strain evidence="3 4">DSM 44637</strain>
    </source>
</reference>
<feature type="chain" id="PRO_5011665062" evidence="1">
    <location>
        <begin position="38"/>
        <end position="323"/>
    </location>
</feature>
<dbReference type="PANTHER" id="PTHR42976">
    <property type="entry name" value="BIFUNCTIONAL CHITINASE/LYSOZYME-RELATED"/>
    <property type="match status" value="1"/>
</dbReference>
<dbReference type="PROSITE" id="PS51910">
    <property type="entry name" value="GH18_2"/>
    <property type="match status" value="1"/>
</dbReference>
<accession>A0A1I5Q355</accession>
<evidence type="ECO:0000256" key="1">
    <source>
        <dbReference type="SAM" id="SignalP"/>
    </source>
</evidence>
<feature type="signal peptide" evidence="1">
    <location>
        <begin position="1"/>
        <end position="37"/>
    </location>
</feature>
<evidence type="ECO:0000313" key="4">
    <source>
        <dbReference type="Proteomes" id="UP000199137"/>
    </source>
</evidence>
<dbReference type="CDD" id="cd06543">
    <property type="entry name" value="GH18_PF-ChiA-like"/>
    <property type="match status" value="1"/>
</dbReference>
<dbReference type="InterPro" id="IPR052750">
    <property type="entry name" value="GH18_Chitinase"/>
</dbReference>
<dbReference type="STRING" id="112413.SAMN05421854_105164"/>
<dbReference type="InterPro" id="IPR006311">
    <property type="entry name" value="TAT_signal"/>
</dbReference>
<sequence length="323" mass="33796">MKSLRRTTSRRKLAGRLGVLALAAGAALSTATGTAAAAGDPVLAAPYLYQWGGQSDPSAAMDATGVSAFTLAFMLSGGGCTPAWDGNRPLDGTDAAMIQKIRSAGGDVIPSFGGWQGNKLGPNCGSPEELAGAYQQVIDAYGLKAIDLDIENTDEFENAAVQDRILGAVKIVKEKNPNVRVVITMGTTPQGPNDWGKRLLAQAKALGADVDVWSLMPFDFSDGGDMVAMTKSAVDGLVGELKSTFGWDDATAYRRAGLSSMNGKTDRAGEVVSVADFTAIRDWAAEHHLGRVTFWATNRDCGGCSGIDQESYAFTKVVAGYNG</sequence>
<dbReference type="GO" id="GO:0005975">
    <property type="term" value="P:carbohydrate metabolic process"/>
    <property type="evidence" value="ECO:0007669"/>
    <property type="project" value="InterPro"/>
</dbReference>
<gene>
    <name evidence="3" type="ORF">SAMN05421854_105164</name>
</gene>
<name>A0A1I5Q355_9PSEU</name>
<dbReference type="Proteomes" id="UP000199137">
    <property type="component" value="Unassembled WGS sequence"/>
</dbReference>
<dbReference type="PROSITE" id="PS51318">
    <property type="entry name" value="TAT"/>
    <property type="match status" value="1"/>
</dbReference>
<organism evidence="3 4">
    <name type="scientific">Amycolatopsis rubida</name>
    <dbReference type="NCBI Taxonomy" id="112413"/>
    <lineage>
        <taxon>Bacteria</taxon>
        <taxon>Bacillati</taxon>
        <taxon>Actinomycetota</taxon>
        <taxon>Actinomycetes</taxon>
        <taxon>Pseudonocardiales</taxon>
        <taxon>Pseudonocardiaceae</taxon>
        <taxon>Amycolatopsis</taxon>
    </lineage>
</organism>